<evidence type="ECO:0000259" key="9">
    <source>
        <dbReference type="PROSITE" id="PS50893"/>
    </source>
</evidence>
<evidence type="ECO:0000256" key="2">
    <source>
        <dbReference type="ARBA" id="ARBA00022448"/>
    </source>
</evidence>
<proteinExistence type="inferred from homology"/>
<reference evidence="10 11" key="1">
    <citation type="submission" date="2020-08" db="EMBL/GenBank/DDBJ databases">
        <title>Genome sequence of Erysipelothrix inopinata DSM 15511T.</title>
        <authorList>
            <person name="Hyun D.-W."/>
            <person name="Bae J.-W."/>
        </authorList>
    </citation>
    <scope>NUCLEOTIDE SEQUENCE [LARGE SCALE GENOMIC DNA]</scope>
    <source>
        <strain evidence="10 11">DSM 15511</strain>
    </source>
</reference>
<dbReference type="CDD" id="cd03258">
    <property type="entry name" value="ABC_MetN_methionine_transporter"/>
    <property type="match status" value="1"/>
</dbReference>
<keyword evidence="7" id="KW-0029">Amino-acid transport</keyword>
<dbReference type="GO" id="GO:0016887">
    <property type="term" value="F:ATP hydrolysis activity"/>
    <property type="evidence" value="ECO:0007669"/>
    <property type="project" value="InterPro"/>
</dbReference>
<comment type="similarity">
    <text evidence="1">Belongs to the ABC transporter superfamily.</text>
</comment>
<dbReference type="SUPFAM" id="SSF55021">
    <property type="entry name" value="ACT-like"/>
    <property type="match status" value="1"/>
</dbReference>
<feature type="domain" description="ABC transporter" evidence="9">
    <location>
        <begin position="2"/>
        <end position="241"/>
    </location>
</feature>
<dbReference type="RefSeq" id="WP_187534495.1">
    <property type="nucleotide sequence ID" value="NZ_CBCSHU010000001.1"/>
</dbReference>
<keyword evidence="8" id="KW-0472">Membrane</keyword>
<dbReference type="FunFam" id="3.40.50.300:FF:000056">
    <property type="entry name" value="Cell division ATP-binding protein FtsE"/>
    <property type="match status" value="1"/>
</dbReference>
<dbReference type="InterPro" id="IPR003593">
    <property type="entry name" value="AAA+_ATPase"/>
</dbReference>
<dbReference type="PANTHER" id="PTHR43166:SF30">
    <property type="entry name" value="METHIONINE IMPORT ATP-BINDING PROTEIN METN"/>
    <property type="match status" value="1"/>
</dbReference>
<evidence type="ECO:0000256" key="5">
    <source>
        <dbReference type="ARBA" id="ARBA00022840"/>
    </source>
</evidence>
<keyword evidence="6" id="KW-1278">Translocase</keyword>
<dbReference type="Gene3D" id="3.40.50.300">
    <property type="entry name" value="P-loop containing nucleotide triphosphate hydrolases"/>
    <property type="match status" value="1"/>
</dbReference>
<keyword evidence="4" id="KW-0547">Nucleotide-binding</keyword>
<evidence type="ECO:0000256" key="1">
    <source>
        <dbReference type="ARBA" id="ARBA00005417"/>
    </source>
</evidence>
<gene>
    <name evidence="10" type="ORF">H9L01_02695</name>
</gene>
<evidence type="ECO:0000256" key="7">
    <source>
        <dbReference type="ARBA" id="ARBA00022970"/>
    </source>
</evidence>
<dbReference type="SMART" id="SM00930">
    <property type="entry name" value="NIL"/>
    <property type="match status" value="1"/>
</dbReference>
<dbReference type="SUPFAM" id="SSF52540">
    <property type="entry name" value="P-loop containing nucleoside triphosphate hydrolases"/>
    <property type="match status" value="1"/>
</dbReference>
<dbReference type="PROSITE" id="PS50893">
    <property type="entry name" value="ABC_TRANSPORTER_2"/>
    <property type="match status" value="1"/>
</dbReference>
<dbReference type="PROSITE" id="PS00211">
    <property type="entry name" value="ABC_TRANSPORTER_1"/>
    <property type="match status" value="1"/>
</dbReference>
<dbReference type="InterPro" id="IPR003439">
    <property type="entry name" value="ABC_transporter-like_ATP-bd"/>
</dbReference>
<dbReference type="EMBL" id="CP060715">
    <property type="protein sequence ID" value="QNN61293.1"/>
    <property type="molecule type" value="Genomic_DNA"/>
</dbReference>
<keyword evidence="3" id="KW-1003">Cell membrane</keyword>
<organism evidence="10 11">
    <name type="scientific">Erysipelothrix inopinata</name>
    <dbReference type="NCBI Taxonomy" id="225084"/>
    <lineage>
        <taxon>Bacteria</taxon>
        <taxon>Bacillati</taxon>
        <taxon>Bacillota</taxon>
        <taxon>Erysipelotrichia</taxon>
        <taxon>Erysipelotrichales</taxon>
        <taxon>Erysipelotrichaceae</taxon>
        <taxon>Erysipelothrix</taxon>
    </lineage>
</organism>
<dbReference type="InterPro" id="IPR018449">
    <property type="entry name" value="NIL_domain"/>
</dbReference>
<dbReference type="InterPro" id="IPR027417">
    <property type="entry name" value="P-loop_NTPase"/>
</dbReference>
<dbReference type="InterPro" id="IPR050086">
    <property type="entry name" value="MetN_ABC_transporter-like"/>
</dbReference>
<keyword evidence="5 10" id="KW-0067">ATP-binding</keyword>
<sequence length="342" mass="38091">MIEFQNISKTFESKSNTVHAVRDVSFSIKDSEIFGVIGFSGAGKSTLVRCINMLERPTSGNVVINGVVMNELSEKDLRIQRRKIGMIFQQFNLLGSRTVYENVAFPLRNQKLPKDQIHEKVISLLELVGILDKKNVYPSQLSGGQKQRVAIARALANDPDILLCDEATSALDPQTTSNILKLLKQVNEQLGITIVIITHEMSVIKEICDRVAVMEDGYVKELDSVINIFSNPKATITKDFVASTTNYDQLDDLIQNRPEVLNLNIDQSLIKIDFVGSNTKESVIAHLTKTYDVDASIIFANIEIIQDEIIGSMVIILSGTQKQDAINYLESLNLNVEVLKHA</sequence>
<dbReference type="InterPro" id="IPR045865">
    <property type="entry name" value="ACT-like_dom_sf"/>
</dbReference>
<dbReference type="GO" id="GO:0005524">
    <property type="term" value="F:ATP binding"/>
    <property type="evidence" value="ECO:0007669"/>
    <property type="project" value="UniProtKB-KW"/>
</dbReference>
<keyword evidence="2" id="KW-0813">Transport</keyword>
<evidence type="ECO:0000313" key="10">
    <source>
        <dbReference type="EMBL" id="QNN61293.1"/>
    </source>
</evidence>
<evidence type="ECO:0000256" key="8">
    <source>
        <dbReference type="ARBA" id="ARBA00023136"/>
    </source>
</evidence>
<dbReference type="Pfam" id="PF00005">
    <property type="entry name" value="ABC_tran"/>
    <property type="match status" value="1"/>
</dbReference>
<dbReference type="AlphaFoldDB" id="A0A7G9S0B8"/>
<keyword evidence="11" id="KW-1185">Reference proteome</keyword>
<protein>
    <submittedName>
        <fullName evidence="10">ATP-binding cassette domain-containing protein</fullName>
    </submittedName>
</protein>
<dbReference type="Gene3D" id="3.30.70.260">
    <property type="match status" value="1"/>
</dbReference>
<dbReference type="Proteomes" id="UP000515928">
    <property type="component" value="Chromosome"/>
</dbReference>
<evidence type="ECO:0000256" key="4">
    <source>
        <dbReference type="ARBA" id="ARBA00022741"/>
    </source>
</evidence>
<dbReference type="GO" id="GO:0005886">
    <property type="term" value="C:plasma membrane"/>
    <property type="evidence" value="ECO:0007669"/>
    <property type="project" value="UniProtKB-ARBA"/>
</dbReference>
<dbReference type="GO" id="GO:0006865">
    <property type="term" value="P:amino acid transport"/>
    <property type="evidence" value="ECO:0007669"/>
    <property type="project" value="UniProtKB-KW"/>
</dbReference>
<dbReference type="KEGG" id="eio:H9L01_02695"/>
<evidence type="ECO:0000256" key="6">
    <source>
        <dbReference type="ARBA" id="ARBA00022967"/>
    </source>
</evidence>
<dbReference type="InterPro" id="IPR017871">
    <property type="entry name" value="ABC_transporter-like_CS"/>
</dbReference>
<name>A0A7G9S0B8_9FIRM</name>
<evidence type="ECO:0000313" key="11">
    <source>
        <dbReference type="Proteomes" id="UP000515928"/>
    </source>
</evidence>
<accession>A0A7G9S0B8</accession>
<dbReference type="PANTHER" id="PTHR43166">
    <property type="entry name" value="AMINO ACID IMPORT ATP-BINDING PROTEIN"/>
    <property type="match status" value="1"/>
</dbReference>
<dbReference type="SMART" id="SM00382">
    <property type="entry name" value="AAA"/>
    <property type="match status" value="1"/>
</dbReference>
<evidence type="ECO:0000256" key="3">
    <source>
        <dbReference type="ARBA" id="ARBA00022475"/>
    </source>
</evidence>
<dbReference type="InterPro" id="IPR041701">
    <property type="entry name" value="MetN_ABC"/>
</dbReference>
<dbReference type="Pfam" id="PF09383">
    <property type="entry name" value="NIL"/>
    <property type="match status" value="1"/>
</dbReference>